<feature type="transmembrane region" description="Helical" evidence="1">
    <location>
        <begin position="57"/>
        <end position="79"/>
    </location>
</feature>
<keyword evidence="1" id="KW-0812">Transmembrane</keyword>
<feature type="transmembrane region" description="Helical" evidence="1">
    <location>
        <begin position="15"/>
        <end position="37"/>
    </location>
</feature>
<accession>A0ABV2BCG0</accession>
<keyword evidence="3" id="KW-1185">Reference proteome</keyword>
<protein>
    <submittedName>
        <fullName evidence="2">Uncharacterized protein</fullName>
    </submittedName>
</protein>
<comment type="caution">
    <text evidence="2">The sequence shown here is derived from an EMBL/GenBank/DDBJ whole genome shotgun (WGS) entry which is preliminary data.</text>
</comment>
<evidence type="ECO:0000313" key="3">
    <source>
        <dbReference type="Proteomes" id="UP001434419"/>
    </source>
</evidence>
<keyword evidence="1" id="KW-1133">Transmembrane helix</keyword>
<gene>
    <name evidence="2" type="ORF">ABVC42_13940</name>
</gene>
<sequence length="106" mass="12335">MQFLRLFALFLKANWLSYIFVIIFVLLVPIIGMPALFSSDQSQRKIEIVRFYKKYGLTLLFGSVLLLTIFILVFETIAINWSGKLAILGFVSLICWAILKIRRIFK</sequence>
<dbReference type="RefSeq" id="WP_133476510.1">
    <property type="nucleotide sequence ID" value="NZ_JBETVU010000013.1"/>
</dbReference>
<evidence type="ECO:0000313" key="2">
    <source>
        <dbReference type="EMBL" id="MES5150932.1"/>
    </source>
</evidence>
<evidence type="ECO:0000256" key="1">
    <source>
        <dbReference type="SAM" id="Phobius"/>
    </source>
</evidence>
<dbReference type="EMBL" id="JBETVU010000013">
    <property type="protein sequence ID" value="MES5150932.1"/>
    <property type="molecule type" value="Genomic_DNA"/>
</dbReference>
<reference evidence="2" key="1">
    <citation type="submission" date="2024-06" db="EMBL/GenBank/DDBJ databases">
        <title>Vaginal Lactobacillus fatty acid response mechanisms reveal a metabolite-targeted strategy for bacterial vaginosis treatment.</title>
        <authorList>
            <person name="Zhu M."/>
            <person name="Blainey P.C."/>
            <person name="Bloom S.M."/>
            <person name="Kwon D.S."/>
        </authorList>
    </citation>
    <scope>NUCLEOTIDE SEQUENCE</scope>
    <source>
        <strain evidence="2">194_F1_1</strain>
    </source>
</reference>
<dbReference type="Proteomes" id="UP001434419">
    <property type="component" value="Unassembled WGS sequence"/>
</dbReference>
<name>A0ABV2BCG0_9LACO</name>
<proteinExistence type="predicted"/>
<keyword evidence="1" id="KW-0472">Membrane</keyword>
<feature type="transmembrane region" description="Helical" evidence="1">
    <location>
        <begin position="85"/>
        <end position="101"/>
    </location>
</feature>
<organism evidence="2 3">
    <name type="scientific">Lactobacillus crispatus</name>
    <dbReference type="NCBI Taxonomy" id="47770"/>
    <lineage>
        <taxon>Bacteria</taxon>
        <taxon>Bacillati</taxon>
        <taxon>Bacillota</taxon>
        <taxon>Bacilli</taxon>
        <taxon>Lactobacillales</taxon>
        <taxon>Lactobacillaceae</taxon>
        <taxon>Lactobacillus</taxon>
    </lineage>
</organism>